<feature type="transmembrane region" description="Helical" evidence="1">
    <location>
        <begin position="46"/>
        <end position="66"/>
    </location>
</feature>
<sequence>MVLHLNIYVQFTKKIIFINTILYQNRTKGYLSLTRGTDMADDAVNALIPVAAVVHIALGVMALMLVRRTIEREWNEIYAGYVISWMMIVLGLEYTFATLIDLKIDNFTDQDMINGAYADLFSSSYKYSEQALNSIFIGLSLILPLIYPYPILQKDNAVKVTTFLVVIICILVIPIDIFTDFSNRDIKESLNWICYLIWTPIYLRFLIGEMLYDEENARIVSSVALLLLLSFKVQWMIFWLQNFLGIGKVYVARWLVEDDLMGIASQSEISSSIFYPISMSLSSVTFIILLSGELWRAYHKGISGLTISILVLSIVGVIWFLSTLIVMDTAQSCVETVCQNWNQTFVDWFAFTYQVSIYLIVPLIFMFIILNYDLVDTKSKFSKAVTRIMVLLLLLVATSSIIEMIQIVLPIPEMVTSALFASGVVLFIGWEEKIMDKMMAGSQSAVECVNNILPMKNSKIDDKQFQIFSISVMCLVVYGLLLAVLFDSMGLNSR</sequence>
<feature type="transmembrane region" description="Helical" evidence="1">
    <location>
        <begin position="78"/>
        <end position="100"/>
    </location>
</feature>
<dbReference type="EMBL" id="KP211832">
    <property type="protein sequence ID" value="ANV79422.1"/>
    <property type="molecule type" value="Genomic_DNA"/>
</dbReference>
<evidence type="ECO:0000313" key="2">
    <source>
        <dbReference type="EMBL" id="ANV79422.1"/>
    </source>
</evidence>
<feature type="transmembrane region" description="Helical" evidence="1">
    <location>
        <begin position="414"/>
        <end position="430"/>
    </location>
</feature>
<feature type="transmembrane region" description="Helical" evidence="1">
    <location>
        <begin position="273"/>
        <end position="290"/>
    </location>
</feature>
<feature type="transmembrane region" description="Helical" evidence="1">
    <location>
        <begin position="302"/>
        <end position="321"/>
    </location>
</feature>
<feature type="transmembrane region" description="Helical" evidence="1">
    <location>
        <begin position="219"/>
        <end position="240"/>
    </location>
</feature>
<protein>
    <submittedName>
        <fullName evidence="2">Uncharacterized protein</fullName>
    </submittedName>
</protein>
<feature type="transmembrane region" description="Helical" evidence="1">
    <location>
        <begin position="131"/>
        <end position="150"/>
    </location>
</feature>
<accession>A0A1B1TAW2</accession>
<reference evidence="2" key="2">
    <citation type="journal article" date="2015" name="ISME J.">
        <title>A new class of marine Euryarchaeota group II from the Mediterranean deep chlorophyll maximum.</title>
        <authorList>
            <person name="Martin-Cuadrado A.B."/>
            <person name="Garcia-Heredia I."/>
            <person name="Molto A.G."/>
            <person name="Lopez-Ubeda R."/>
            <person name="Kimes N."/>
            <person name="Lopez-Garcia P."/>
            <person name="Moreira D."/>
            <person name="Rodriguez-Valera F."/>
        </authorList>
    </citation>
    <scope>NUCLEOTIDE SEQUENCE</scope>
</reference>
<proteinExistence type="predicted"/>
<organism evidence="2">
    <name type="scientific">uncultured Poseidoniia archaeon</name>
    <dbReference type="NCBI Taxonomy" id="1697135"/>
    <lineage>
        <taxon>Archaea</taxon>
        <taxon>Methanobacteriati</taxon>
        <taxon>Thermoplasmatota</taxon>
        <taxon>Candidatus Poseidoniia</taxon>
        <taxon>environmental samples</taxon>
    </lineage>
</organism>
<evidence type="ECO:0000256" key="1">
    <source>
        <dbReference type="SAM" id="Phobius"/>
    </source>
</evidence>
<keyword evidence="1" id="KW-1133">Transmembrane helix</keyword>
<dbReference type="AlphaFoldDB" id="A0A1B1TAW2"/>
<feature type="transmembrane region" description="Helical" evidence="1">
    <location>
        <begin position="189"/>
        <end position="207"/>
    </location>
</feature>
<feature type="transmembrane region" description="Helical" evidence="1">
    <location>
        <begin position="351"/>
        <end position="372"/>
    </location>
</feature>
<keyword evidence="1" id="KW-0472">Membrane</keyword>
<name>A0A1B1TAW2_9ARCH</name>
<reference evidence="2" key="1">
    <citation type="submission" date="2014-11" db="EMBL/GenBank/DDBJ databases">
        <authorList>
            <person name="Zhu J."/>
            <person name="Qi W."/>
            <person name="Song R."/>
        </authorList>
    </citation>
    <scope>NUCLEOTIDE SEQUENCE</scope>
</reference>
<feature type="transmembrane region" description="Helical" evidence="1">
    <location>
        <begin position="157"/>
        <end position="177"/>
    </location>
</feature>
<feature type="transmembrane region" description="Helical" evidence="1">
    <location>
        <begin position="384"/>
        <end position="408"/>
    </location>
</feature>
<feature type="transmembrane region" description="Helical" evidence="1">
    <location>
        <begin position="465"/>
        <end position="486"/>
    </location>
</feature>
<keyword evidence="1" id="KW-0812">Transmembrane</keyword>